<feature type="domain" description="NADP-dependent oxidoreductase" evidence="7">
    <location>
        <begin position="16"/>
        <end position="259"/>
    </location>
</feature>
<evidence type="ECO:0000256" key="2">
    <source>
        <dbReference type="ARBA" id="ARBA00022857"/>
    </source>
</evidence>
<evidence type="ECO:0000256" key="5">
    <source>
        <dbReference type="PIRSR" id="PIRSR000097-2"/>
    </source>
</evidence>
<evidence type="ECO:0000259" key="7">
    <source>
        <dbReference type="Pfam" id="PF00248"/>
    </source>
</evidence>
<dbReference type="PIRSF" id="PIRSF000097">
    <property type="entry name" value="AKR"/>
    <property type="match status" value="1"/>
</dbReference>
<comment type="similarity">
    <text evidence="1">Belongs to the aldo/keto reductase family.</text>
</comment>
<evidence type="ECO:0000256" key="3">
    <source>
        <dbReference type="ARBA" id="ARBA00023002"/>
    </source>
</evidence>
<sequence>MDQQIKLNDGNQIPAIGFGTAQLRGNGGQQAITAAINNGYHFLDSAFNYDNEGAVGAAVRQSSVPREQITVMSKLPGRYHAYQDALNAIEESLFRMQLDYFDLYLIHWPNPQQDQYVSAWQALIEAQKRGDIKSIGVSNFLPEHTMRLIKETDVIPAVNEIQVYPYFNNQAGIEFDQQHAIQTIGWSPLGRSGNIYKDPALLQIAADENKSVAQVVLRWELQQGVIPIPRSHSAHHQLENRAIFDFKLNQQQMAKISSLSQIDGRSADQNPATHEQH</sequence>
<dbReference type="FunFam" id="3.20.20.100:FF:000002">
    <property type="entry name" value="2,5-diketo-D-gluconic acid reductase A"/>
    <property type="match status" value="1"/>
</dbReference>
<reference evidence="8 9" key="1">
    <citation type="submission" date="2013-08" db="EMBL/GenBank/DDBJ databases">
        <title>Lactobacillus wasatchii sp. WDC04, a late gas producing bacteria isolated from aged chedder cheese.</title>
        <authorList>
            <person name="Oberg C.J."/>
            <person name="Culumber M."/>
            <person name="McMahon D.J."/>
            <person name="Broadbent J.R."/>
            <person name="Oberg T.S."/>
            <person name="Ortaki F."/>
        </authorList>
    </citation>
    <scope>NUCLEOTIDE SEQUENCE [LARGE SCALE GENOMIC DNA]</scope>
    <source>
        <strain evidence="8 9">WDC04</strain>
    </source>
</reference>
<gene>
    <name evidence="8" type="ORF">WDC_0501</name>
</gene>
<evidence type="ECO:0000256" key="1">
    <source>
        <dbReference type="ARBA" id="ARBA00007905"/>
    </source>
</evidence>
<dbReference type="RefSeq" id="WP_044010221.1">
    <property type="nucleotide sequence ID" value="NZ_AWTT01000008.1"/>
</dbReference>
<evidence type="ECO:0000313" key="9">
    <source>
        <dbReference type="Proteomes" id="UP000032279"/>
    </source>
</evidence>
<keyword evidence="9" id="KW-1185">Reference proteome</keyword>
<dbReference type="Proteomes" id="UP000032279">
    <property type="component" value="Unassembled WGS sequence"/>
</dbReference>
<organism evidence="8 9">
    <name type="scientific">Paucilactobacillus wasatchensis</name>
    <dbReference type="NCBI Taxonomy" id="1335616"/>
    <lineage>
        <taxon>Bacteria</taxon>
        <taxon>Bacillati</taxon>
        <taxon>Bacillota</taxon>
        <taxon>Bacilli</taxon>
        <taxon>Lactobacillales</taxon>
        <taxon>Lactobacillaceae</taxon>
        <taxon>Paucilactobacillus</taxon>
    </lineage>
</organism>
<dbReference type="InterPro" id="IPR036812">
    <property type="entry name" value="NAD(P)_OxRdtase_dom_sf"/>
</dbReference>
<dbReference type="PANTHER" id="PTHR43827:SF3">
    <property type="entry name" value="NADP-DEPENDENT OXIDOREDUCTASE DOMAIN-CONTAINING PROTEIN"/>
    <property type="match status" value="1"/>
</dbReference>
<dbReference type="Pfam" id="PF00248">
    <property type="entry name" value="Aldo_ket_red"/>
    <property type="match status" value="1"/>
</dbReference>
<keyword evidence="2" id="KW-0521">NADP</keyword>
<feature type="binding site" evidence="5">
    <location>
        <position position="107"/>
    </location>
    <ligand>
        <name>substrate</name>
    </ligand>
</feature>
<protein>
    <submittedName>
        <fullName evidence="8">Oxidoreductase of aldo/keto reductase family, subgroup 1</fullName>
    </submittedName>
</protein>
<feature type="site" description="Lowers pKa of active site Tyr" evidence="6">
    <location>
        <position position="74"/>
    </location>
</feature>
<dbReference type="PROSITE" id="PS00062">
    <property type="entry name" value="ALDOKETO_REDUCTASE_2"/>
    <property type="match status" value="1"/>
</dbReference>
<dbReference type="GO" id="GO:0016616">
    <property type="term" value="F:oxidoreductase activity, acting on the CH-OH group of donors, NAD or NADP as acceptor"/>
    <property type="evidence" value="ECO:0007669"/>
    <property type="project" value="UniProtKB-ARBA"/>
</dbReference>
<dbReference type="AlphaFoldDB" id="A0A0D0YX87"/>
<dbReference type="InterPro" id="IPR023210">
    <property type="entry name" value="NADP_OxRdtase_dom"/>
</dbReference>
<dbReference type="InterPro" id="IPR020471">
    <property type="entry name" value="AKR"/>
</dbReference>
<dbReference type="SUPFAM" id="SSF51430">
    <property type="entry name" value="NAD(P)-linked oxidoreductase"/>
    <property type="match status" value="1"/>
</dbReference>
<evidence type="ECO:0000256" key="6">
    <source>
        <dbReference type="PIRSR" id="PIRSR000097-3"/>
    </source>
</evidence>
<dbReference type="PRINTS" id="PR00069">
    <property type="entry name" value="ALDKETRDTASE"/>
</dbReference>
<dbReference type="EMBL" id="AWTT01000008">
    <property type="protein sequence ID" value="KIS03854.1"/>
    <property type="molecule type" value="Genomic_DNA"/>
</dbReference>
<dbReference type="PANTHER" id="PTHR43827">
    <property type="entry name" value="2,5-DIKETO-D-GLUCONIC ACID REDUCTASE"/>
    <property type="match status" value="1"/>
</dbReference>
<dbReference type="Gene3D" id="3.20.20.100">
    <property type="entry name" value="NADP-dependent oxidoreductase domain"/>
    <property type="match status" value="1"/>
</dbReference>
<evidence type="ECO:0000256" key="4">
    <source>
        <dbReference type="PIRSR" id="PIRSR000097-1"/>
    </source>
</evidence>
<dbReference type="OrthoDB" id="9804790at2"/>
<comment type="caution">
    <text evidence="8">The sequence shown here is derived from an EMBL/GenBank/DDBJ whole genome shotgun (WGS) entry which is preliminary data.</text>
</comment>
<dbReference type="PATRIC" id="fig|1335616.4.peg.501"/>
<feature type="active site" description="Proton donor" evidence="4">
    <location>
        <position position="49"/>
    </location>
</feature>
<dbReference type="InterPro" id="IPR018170">
    <property type="entry name" value="Aldo/ket_reductase_CS"/>
</dbReference>
<name>A0A0D0YX87_9LACO</name>
<keyword evidence="3" id="KW-0560">Oxidoreductase</keyword>
<proteinExistence type="inferred from homology"/>
<accession>A0A0D0YX87</accession>
<dbReference type="STRING" id="1335616.WDC_0501"/>
<evidence type="ECO:0000313" key="8">
    <source>
        <dbReference type="EMBL" id="KIS03854.1"/>
    </source>
</evidence>